<keyword evidence="2 6" id="KW-0689">Ribosomal protein</keyword>
<dbReference type="GO" id="GO:0006412">
    <property type="term" value="P:translation"/>
    <property type="evidence" value="ECO:0007669"/>
    <property type="project" value="InterPro"/>
</dbReference>
<evidence type="ECO:0000313" key="7">
    <source>
        <dbReference type="Proteomes" id="UP000001861"/>
    </source>
</evidence>
<organism evidence="6 7">
    <name type="scientific">Coprinopsis cinerea (strain Okayama-7 / 130 / ATCC MYA-4618 / FGSC 9003)</name>
    <name type="common">Inky cap fungus</name>
    <name type="synonym">Hormographiella aspergillata</name>
    <dbReference type="NCBI Taxonomy" id="240176"/>
    <lineage>
        <taxon>Eukaryota</taxon>
        <taxon>Fungi</taxon>
        <taxon>Dikarya</taxon>
        <taxon>Basidiomycota</taxon>
        <taxon>Agaricomycotina</taxon>
        <taxon>Agaricomycetes</taxon>
        <taxon>Agaricomycetidae</taxon>
        <taxon>Agaricales</taxon>
        <taxon>Agaricineae</taxon>
        <taxon>Psathyrellaceae</taxon>
        <taxon>Coprinopsis</taxon>
    </lineage>
</organism>
<dbReference type="VEuPathDB" id="FungiDB:CC1G_10399"/>
<evidence type="ECO:0000256" key="3">
    <source>
        <dbReference type="ARBA" id="ARBA00023274"/>
    </source>
</evidence>
<dbReference type="FunCoup" id="A8PAM8">
    <property type="interactions" value="150"/>
</dbReference>
<dbReference type="PANTHER" id="PTHR11205">
    <property type="entry name" value="RIBOSOMAL PROTEIN S7"/>
    <property type="match status" value="1"/>
</dbReference>
<dbReference type="Pfam" id="PF00177">
    <property type="entry name" value="Ribosomal_S7"/>
    <property type="match status" value="1"/>
</dbReference>
<proteinExistence type="inferred from homology"/>
<dbReference type="GO" id="GO:1990904">
    <property type="term" value="C:ribonucleoprotein complex"/>
    <property type="evidence" value="ECO:0007669"/>
    <property type="project" value="UniProtKB-KW"/>
</dbReference>
<evidence type="ECO:0000259" key="5">
    <source>
        <dbReference type="Pfam" id="PF00177"/>
    </source>
</evidence>
<dbReference type="EMBL" id="AACS02000002">
    <property type="protein sequence ID" value="EAU81796.1"/>
    <property type="molecule type" value="Genomic_DNA"/>
</dbReference>
<dbReference type="InterPro" id="IPR036823">
    <property type="entry name" value="Ribosomal_uS7_dom_sf"/>
</dbReference>
<dbReference type="eggNOG" id="KOG3291">
    <property type="taxonomic scope" value="Eukaryota"/>
</dbReference>
<feature type="compositionally biased region" description="Low complexity" evidence="4">
    <location>
        <begin position="59"/>
        <end position="76"/>
    </location>
</feature>
<dbReference type="InParanoid" id="A8PAM8"/>
<dbReference type="InterPro" id="IPR023798">
    <property type="entry name" value="Ribosomal_uS7_dom"/>
</dbReference>
<protein>
    <submittedName>
        <fullName evidence="6">Ribosomal protein S7</fullName>
    </submittedName>
</protein>
<dbReference type="GO" id="GO:0005840">
    <property type="term" value="C:ribosome"/>
    <property type="evidence" value="ECO:0007669"/>
    <property type="project" value="UniProtKB-KW"/>
</dbReference>
<dbReference type="RefSeq" id="XP_001840015.1">
    <property type="nucleotide sequence ID" value="XM_001839963.2"/>
</dbReference>
<dbReference type="CDD" id="cd14868">
    <property type="entry name" value="uS7_Mitochondria_Fungi"/>
    <property type="match status" value="1"/>
</dbReference>
<feature type="region of interest" description="Disordered" evidence="4">
    <location>
        <begin position="42"/>
        <end position="76"/>
    </location>
</feature>
<dbReference type="InterPro" id="IPR047988">
    <property type="entry name" value="Ribosomal_uS7m_fungi"/>
</dbReference>
<keyword evidence="3" id="KW-0687">Ribonucleoprotein</keyword>
<dbReference type="GeneID" id="6016638"/>
<name>A8PAM8_COPC7</name>
<dbReference type="InterPro" id="IPR000235">
    <property type="entry name" value="Ribosomal_uS7"/>
</dbReference>
<reference evidence="6 7" key="1">
    <citation type="journal article" date="2010" name="Proc. Natl. Acad. Sci. U.S.A.">
        <title>Insights into evolution of multicellular fungi from the assembled chromosomes of the mushroom Coprinopsis cinerea (Coprinus cinereus).</title>
        <authorList>
            <person name="Stajich J.E."/>
            <person name="Wilke S.K."/>
            <person name="Ahren D."/>
            <person name="Au C.H."/>
            <person name="Birren B.W."/>
            <person name="Borodovsky M."/>
            <person name="Burns C."/>
            <person name="Canback B."/>
            <person name="Casselton L.A."/>
            <person name="Cheng C.K."/>
            <person name="Deng J."/>
            <person name="Dietrich F.S."/>
            <person name="Fargo D.C."/>
            <person name="Farman M.L."/>
            <person name="Gathman A.C."/>
            <person name="Goldberg J."/>
            <person name="Guigo R."/>
            <person name="Hoegger P.J."/>
            <person name="Hooker J.B."/>
            <person name="Huggins A."/>
            <person name="James T.Y."/>
            <person name="Kamada T."/>
            <person name="Kilaru S."/>
            <person name="Kodira C."/>
            <person name="Kues U."/>
            <person name="Kupfer D."/>
            <person name="Kwan H.S."/>
            <person name="Lomsadze A."/>
            <person name="Li W."/>
            <person name="Lilly W.W."/>
            <person name="Ma L.J."/>
            <person name="Mackey A.J."/>
            <person name="Manning G."/>
            <person name="Martin F."/>
            <person name="Muraguchi H."/>
            <person name="Natvig D.O."/>
            <person name="Palmerini H."/>
            <person name="Ramesh M.A."/>
            <person name="Rehmeyer C.J."/>
            <person name="Roe B.A."/>
            <person name="Shenoy N."/>
            <person name="Stanke M."/>
            <person name="Ter-Hovhannisyan V."/>
            <person name="Tunlid A."/>
            <person name="Velagapudi R."/>
            <person name="Vision T.J."/>
            <person name="Zeng Q."/>
            <person name="Zolan M.E."/>
            <person name="Pukkila P.J."/>
        </authorList>
    </citation>
    <scope>NUCLEOTIDE SEQUENCE [LARGE SCALE GENOMIC DNA]</scope>
    <source>
        <strain evidence="7">Okayama-7 / 130 / ATCC MYA-4618 / FGSC 9003</strain>
    </source>
</reference>
<sequence>MLSTIQRRACRSFLEVSRSFSTTPRWSYQHDPLLSDAQRLLAASQPPPPPSTPVPTPRVTPTTATTTPATTPEFFEVPPERDPVLHFLTTSVMDHGRYARAQKVISEMLLHIHTLTRSPPVPIVHEAIRKASPAVRVKSTKVGARSIVRPVALSERQRTSHGIRWILEASKNKPGIKLQLRLAKEMISVIKGDSAALKKKEQVHKAAMVARGALSGR</sequence>
<dbReference type="SUPFAM" id="SSF47973">
    <property type="entry name" value="Ribosomal protein S7"/>
    <property type="match status" value="1"/>
</dbReference>
<accession>A8PAM8</accession>
<dbReference type="AlphaFoldDB" id="A8PAM8"/>
<dbReference type="Proteomes" id="UP000001861">
    <property type="component" value="Unassembled WGS sequence"/>
</dbReference>
<comment type="similarity">
    <text evidence="1">Belongs to the universal ribosomal protein uS7 family.</text>
</comment>
<dbReference type="OrthoDB" id="9972728at2759"/>
<dbReference type="STRING" id="240176.A8PAM8"/>
<comment type="caution">
    <text evidence="6">The sequence shown here is derived from an EMBL/GenBank/DDBJ whole genome shotgun (WGS) entry which is preliminary data.</text>
</comment>
<evidence type="ECO:0000256" key="1">
    <source>
        <dbReference type="ARBA" id="ARBA00007151"/>
    </source>
</evidence>
<evidence type="ECO:0000256" key="4">
    <source>
        <dbReference type="SAM" id="MobiDB-lite"/>
    </source>
</evidence>
<feature type="compositionally biased region" description="Pro residues" evidence="4">
    <location>
        <begin position="45"/>
        <end position="58"/>
    </location>
</feature>
<evidence type="ECO:0000313" key="6">
    <source>
        <dbReference type="EMBL" id="EAU81796.1"/>
    </source>
</evidence>
<keyword evidence="7" id="KW-1185">Reference proteome</keyword>
<gene>
    <name evidence="6" type="ORF">CC1G_10399</name>
</gene>
<dbReference type="OMA" id="EVHKYAM"/>
<dbReference type="KEGG" id="cci:CC1G_10399"/>
<feature type="domain" description="Small ribosomal subunit protein uS7" evidence="5">
    <location>
        <begin position="77"/>
        <end position="211"/>
    </location>
</feature>
<evidence type="ECO:0000256" key="2">
    <source>
        <dbReference type="ARBA" id="ARBA00022980"/>
    </source>
</evidence>
<dbReference type="Gene3D" id="1.10.455.10">
    <property type="entry name" value="Ribosomal protein S7 domain"/>
    <property type="match status" value="1"/>
</dbReference>